<reference evidence="4 5" key="1">
    <citation type="submission" date="2024-03" db="EMBL/GenBank/DDBJ databases">
        <title>Novel species of the genus Variovorax.</title>
        <authorList>
            <person name="Liu Q."/>
            <person name="Xin Y.-H."/>
        </authorList>
    </citation>
    <scope>NUCLEOTIDE SEQUENCE [LARGE SCALE GENOMIC DNA]</scope>
    <source>
        <strain evidence="4 5">KACC 18501</strain>
    </source>
</reference>
<evidence type="ECO:0000256" key="1">
    <source>
        <dbReference type="SAM" id="MobiDB-lite"/>
    </source>
</evidence>
<dbReference type="InterPro" id="IPR029865">
    <property type="entry name" value="KIAA0319-like"/>
</dbReference>
<dbReference type="PANTHER" id="PTHR46182:SF2">
    <property type="entry name" value="FI19480P1"/>
    <property type="match status" value="1"/>
</dbReference>
<proteinExistence type="predicted"/>
<dbReference type="InterPro" id="IPR000601">
    <property type="entry name" value="PKD_dom"/>
</dbReference>
<dbReference type="Gene3D" id="2.60.40.10">
    <property type="entry name" value="Immunoglobulins"/>
    <property type="match status" value="6"/>
</dbReference>
<dbReference type="InterPro" id="IPR022409">
    <property type="entry name" value="PKD/Chitinase_dom"/>
</dbReference>
<dbReference type="Proteomes" id="UP001363010">
    <property type="component" value="Unassembled WGS sequence"/>
</dbReference>
<evidence type="ECO:0000313" key="4">
    <source>
        <dbReference type="EMBL" id="MEJ8822567.1"/>
    </source>
</evidence>
<dbReference type="CDD" id="cd00146">
    <property type="entry name" value="PKD"/>
    <property type="match status" value="1"/>
</dbReference>
<dbReference type="PROSITE" id="PS50093">
    <property type="entry name" value="PKD"/>
    <property type="match status" value="1"/>
</dbReference>
<dbReference type="SMART" id="SM00089">
    <property type="entry name" value="PKD"/>
    <property type="match status" value="6"/>
</dbReference>
<comment type="caution">
    <text evidence="4">The sequence shown here is derived from an EMBL/GenBank/DDBJ whole genome shotgun (WGS) entry which is preliminary data.</text>
</comment>
<feature type="compositionally biased region" description="Low complexity" evidence="1">
    <location>
        <begin position="64"/>
        <end position="81"/>
    </location>
</feature>
<dbReference type="RefSeq" id="WP_340363612.1">
    <property type="nucleotide sequence ID" value="NZ_JBBKZV010000005.1"/>
</dbReference>
<dbReference type="InterPro" id="IPR035986">
    <property type="entry name" value="PKD_dom_sf"/>
</dbReference>
<name>A0ABU8VXP3_9BURK</name>
<evidence type="ECO:0000313" key="5">
    <source>
        <dbReference type="Proteomes" id="UP001363010"/>
    </source>
</evidence>
<dbReference type="PANTHER" id="PTHR46182">
    <property type="entry name" value="FI19480P1"/>
    <property type="match status" value="1"/>
</dbReference>
<keyword evidence="5" id="KW-1185">Reference proteome</keyword>
<dbReference type="PROSITE" id="PS50268">
    <property type="entry name" value="CADHERIN_2"/>
    <property type="match status" value="1"/>
</dbReference>
<dbReference type="Pfam" id="PF18911">
    <property type="entry name" value="PKD_4"/>
    <property type="match status" value="1"/>
</dbReference>
<dbReference type="InterPro" id="IPR013783">
    <property type="entry name" value="Ig-like_fold"/>
</dbReference>
<dbReference type="Pfam" id="PF00801">
    <property type="entry name" value="PKD"/>
    <property type="match status" value="1"/>
</dbReference>
<sequence>MDRLTDGRSINLLAAAWVCALALAGCGGGGGGGGGGGAPGALGAISALGATGATGATDATDATGAVNAPDATGAMSETGETGATGGTGATSTTKSASDSGAGTVNVAPVAAVSTSSGAQAPVKLAVTFDGTGSADADGDALSYRWTLASRPAGSAATLDASAGPTVNLTPDVPGDFVVTLVVNDGKVDSSATSATLSAANVAPVANAGFDRSLQIGETGVLDGSASSDLNGDALTYAWSVTARPSGSTAPVTDATQAFAHFVPDVAGDYTFGLVVNDGALASAQTTVRRTVVASGSNRAPTTDAGIDQNVPLGTVVTLDGSASSDPDGNPITYMWTLDSKPANSTAAIVDASSPRPSLTPDQAGTYIASLVVTDSFNEKSVADQVVVTVNPVNKNNAPVAVAGPAQNVLVDATVELDGSGSLDADGDLLSYSWSITSKPAGSTAQLSYIDGVADDPAPTFVADVPGVYVIGLVVGDGKAYSTQASVTVTAARGNVAPVASAGDDVSTVVGTAVALSGALSSDANDNALTYSWTLVSRPAGSVAVPVPSSATATLTPDVAGIYVVELVVSDGTLSSAPDTVVVTAGAAGVNLAPVAKAGPRQRSAIGQTVTLDGSKSYDPNGTAVTYAWKFKSKPKKSTATLMGATTVAPTFVPNVRGNYVVQLVVSDGQLTSVASTVMIQVRR</sequence>
<feature type="domain" description="Cadherin" evidence="3">
    <location>
        <begin position="298"/>
        <end position="400"/>
    </location>
</feature>
<feature type="region of interest" description="Disordered" evidence="1">
    <location>
        <begin position="64"/>
        <end position="100"/>
    </location>
</feature>
<dbReference type="Pfam" id="PF22352">
    <property type="entry name" value="K319L-like_PKD"/>
    <property type="match status" value="4"/>
</dbReference>
<gene>
    <name evidence="4" type="ORF">WKW80_11060</name>
</gene>
<protein>
    <submittedName>
        <fullName evidence="4">PKD domain-containing protein</fullName>
    </submittedName>
</protein>
<evidence type="ECO:0000259" key="3">
    <source>
        <dbReference type="PROSITE" id="PS50268"/>
    </source>
</evidence>
<evidence type="ECO:0000259" key="2">
    <source>
        <dbReference type="PROSITE" id="PS50093"/>
    </source>
</evidence>
<feature type="compositionally biased region" description="Low complexity" evidence="1">
    <location>
        <begin position="89"/>
        <end position="100"/>
    </location>
</feature>
<feature type="domain" description="PKD" evidence="2">
    <location>
        <begin position="328"/>
        <end position="389"/>
    </location>
</feature>
<dbReference type="SUPFAM" id="SSF49299">
    <property type="entry name" value="PKD domain"/>
    <property type="match status" value="6"/>
</dbReference>
<dbReference type="EMBL" id="JBBKZV010000005">
    <property type="protein sequence ID" value="MEJ8822567.1"/>
    <property type="molecule type" value="Genomic_DNA"/>
</dbReference>
<dbReference type="InterPro" id="IPR002126">
    <property type="entry name" value="Cadherin-like_dom"/>
</dbReference>
<organism evidence="4 5">
    <name type="scientific">Variovorax humicola</name>
    <dbReference type="NCBI Taxonomy" id="1769758"/>
    <lineage>
        <taxon>Bacteria</taxon>
        <taxon>Pseudomonadati</taxon>
        <taxon>Pseudomonadota</taxon>
        <taxon>Betaproteobacteria</taxon>
        <taxon>Burkholderiales</taxon>
        <taxon>Comamonadaceae</taxon>
        <taxon>Variovorax</taxon>
    </lineage>
</organism>
<dbReference type="PROSITE" id="PS51257">
    <property type="entry name" value="PROKAR_LIPOPROTEIN"/>
    <property type="match status" value="1"/>
</dbReference>
<accession>A0ABU8VXP3</accession>